<reference evidence="1 2" key="1">
    <citation type="submission" date="2020-08" db="EMBL/GenBank/DDBJ databases">
        <title>Genomic Encyclopedia of Type Strains, Phase IV (KMG-IV): sequencing the most valuable type-strain genomes for metagenomic binning, comparative biology and taxonomic classification.</title>
        <authorList>
            <person name="Goeker M."/>
        </authorList>
    </citation>
    <scope>NUCLEOTIDE SEQUENCE [LARGE SCALE GENOMIC DNA]</scope>
    <source>
        <strain evidence="1 2">DSM 17454</strain>
    </source>
</reference>
<dbReference type="RefSeq" id="WP_246470874.1">
    <property type="nucleotide sequence ID" value="NZ_JACHGI010000006.1"/>
</dbReference>
<evidence type="ECO:0000313" key="2">
    <source>
        <dbReference type="Proteomes" id="UP000532373"/>
    </source>
</evidence>
<evidence type="ECO:0000313" key="1">
    <source>
        <dbReference type="EMBL" id="MBB6467529.1"/>
    </source>
</evidence>
<sequence>MTNRPSTMPNARNNKTAAKLATNIRRELATESNLRVLEALPAFQADDHLPNKFRRLLDRLDAAEQDKPLRKMLSTI</sequence>
<dbReference type="AlphaFoldDB" id="A0A8E2BDQ4"/>
<proteinExistence type="predicted"/>
<dbReference type="EMBL" id="JACHGI010000006">
    <property type="protein sequence ID" value="MBB6467529.1"/>
    <property type="molecule type" value="Genomic_DNA"/>
</dbReference>
<comment type="caution">
    <text evidence="1">The sequence shown here is derived from an EMBL/GenBank/DDBJ whole genome shotgun (WGS) entry which is preliminary data.</text>
</comment>
<protein>
    <submittedName>
        <fullName evidence="1">ATP-dependent RNA circularization protein (DNA/RNA ligase family)</fullName>
    </submittedName>
</protein>
<accession>A0A8E2BDQ4</accession>
<name>A0A8E2BDQ4_9HYPH</name>
<gene>
    <name evidence="1" type="ORF">HNQ96_003410</name>
</gene>
<organism evidence="1 2">
    <name type="scientific">Aminobacter carboxidus</name>
    <dbReference type="NCBI Taxonomy" id="376165"/>
    <lineage>
        <taxon>Bacteria</taxon>
        <taxon>Pseudomonadati</taxon>
        <taxon>Pseudomonadota</taxon>
        <taxon>Alphaproteobacteria</taxon>
        <taxon>Hyphomicrobiales</taxon>
        <taxon>Phyllobacteriaceae</taxon>
        <taxon>Aminobacter</taxon>
    </lineage>
</organism>
<keyword evidence="1" id="KW-0436">Ligase</keyword>
<dbReference type="Proteomes" id="UP000532373">
    <property type="component" value="Unassembled WGS sequence"/>
</dbReference>
<dbReference type="GO" id="GO:0016874">
    <property type="term" value="F:ligase activity"/>
    <property type="evidence" value="ECO:0007669"/>
    <property type="project" value="UniProtKB-KW"/>
</dbReference>